<name>A0A0V0ZZE7_9BILA</name>
<dbReference type="Proteomes" id="UP000054783">
    <property type="component" value="Unassembled WGS sequence"/>
</dbReference>
<evidence type="ECO:0000313" key="1">
    <source>
        <dbReference type="EMBL" id="KRY18048.1"/>
    </source>
</evidence>
<accession>A0A0V0ZZE7</accession>
<sequence>MINCPYLQFSAKTRSDNYRMLASKYLKPPIGHRRRGPIEDERIRTRAAYWKPTVIYIGASDIERSHVEQSAAEVLVTESSSSTRRAYRGSASWSTARESRRRQLERIEARQKLRTQKALYDREGYARVYTALSRKATFENAELEMDMSDEMTGVTWAIVGEKHSPDL</sequence>
<dbReference type="EMBL" id="JYDQ01000052">
    <property type="protein sequence ID" value="KRY18048.1"/>
    <property type="molecule type" value="Genomic_DNA"/>
</dbReference>
<keyword evidence="2" id="KW-1185">Reference proteome</keyword>
<proteinExistence type="predicted"/>
<reference evidence="1 2" key="1">
    <citation type="submission" date="2015-01" db="EMBL/GenBank/DDBJ databases">
        <title>Evolution of Trichinella species and genotypes.</title>
        <authorList>
            <person name="Korhonen P.K."/>
            <person name="Edoardo P."/>
            <person name="Giuseppe L.R."/>
            <person name="Gasser R.B."/>
        </authorList>
    </citation>
    <scope>NUCLEOTIDE SEQUENCE [LARGE SCALE GENOMIC DNA]</scope>
    <source>
        <strain evidence="1">ISS2496</strain>
    </source>
</reference>
<protein>
    <submittedName>
        <fullName evidence="1">Uncharacterized protein</fullName>
    </submittedName>
</protein>
<organism evidence="1 2">
    <name type="scientific">Trichinella patagoniensis</name>
    <dbReference type="NCBI Taxonomy" id="990121"/>
    <lineage>
        <taxon>Eukaryota</taxon>
        <taxon>Metazoa</taxon>
        <taxon>Ecdysozoa</taxon>
        <taxon>Nematoda</taxon>
        <taxon>Enoplea</taxon>
        <taxon>Dorylaimia</taxon>
        <taxon>Trichinellida</taxon>
        <taxon>Trichinellidae</taxon>
        <taxon>Trichinella</taxon>
    </lineage>
</organism>
<gene>
    <name evidence="1" type="ORF">T12_9486</name>
</gene>
<comment type="caution">
    <text evidence="1">The sequence shown here is derived from an EMBL/GenBank/DDBJ whole genome shotgun (WGS) entry which is preliminary data.</text>
</comment>
<evidence type="ECO:0000313" key="2">
    <source>
        <dbReference type="Proteomes" id="UP000054783"/>
    </source>
</evidence>
<dbReference type="AlphaFoldDB" id="A0A0V0ZZE7"/>